<dbReference type="Proteomes" id="UP000593663">
    <property type="component" value="Plasmid p1"/>
</dbReference>
<dbReference type="EMBL" id="CP060037">
    <property type="protein sequence ID" value="QOT74561.1"/>
    <property type="molecule type" value="Genomic_DNA"/>
</dbReference>
<name>A0A7M2GPF0_SPHSA</name>
<reference evidence="2" key="1">
    <citation type="submission" date="2020-08" db="EMBL/GenBank/DDBJ databases">
        <title>Complete genome sequence of Sphingobium barthaii strain KK22, a high-molecular-weight polycyclic aromatic hydrocarbon-degrading soil bacterium.</title>
        <authorList>
            <person name="Mori J.F."/>
            <person name="Kanaly R.A."/>
        </authorList>
    </citation>
    <scope>NUCLEOTIDE SEQUENCE [LARGE SCALE GENOMIC DNA]</scope>
    <source>
        <strain evidence="2">KK22</strain>
        <plasmid evidence="2">p1</plasmid>
    </source>
</reference>
<dbReference type="KEGG" id="sbar:H5V43_22090"/>
<dbReference type="AlphaFoldDB" id="A0A7M2GPF0"/>
<sequence length="61" mass="7243">MALFSDLISHLRLRAEWSISYAQRLKRQEYPVAAVAHPRPEDIGVEQPFDRRVRRRKINAK</sequence>
<evidence type="ECO:0000313" key="1">
    <source>
        <dbReference type="EMBL" id="QOT74561.1"/>
    </source>
</evidence>
<proteinExistence type="predicted"/>
<organism evidence="1 2">
    <name type="scientific">Sphingobium fuliginis (strain ATCC 27551)</name>
    <dbReference type="NCBI Taxonomy" id="336203"/>
    <lineage>
        <taxon>Bacteria</taxon>
        <taxon>Pseudomonadati</taxon>
        <taxon>Pseudomonadota</taxon>
        <taxon>Alphaproteobacteria</taxon>
        <taxon>Sphingomonadales</taxon>
        <taxon>Sphingomonadaceae</taxon>
        <taxon>Sphingobium</taxon>
    </lineage>
</organism>
<gene>
    <name evidence="1" type="ORF">H5V43_22090</name>
</gene>
<keyword evidence="1" id="KW-0614">Plasmid</keyword>
<accession>A0A7M2GPF0</accession>
<geneLocation type="plasmid" evidence="1 2">
    <name>p1</name>
</geneLocation>
<evidence type="ECO:0000313" key="2">
    <source>
        <dbReference type="Proteomes" id="UP000593663"/>
    </source>
</evidence>
<protein>
    <submittedName>
        <fullName evidence="1">Uncharacterized protein</fullName>
    </submittedName>
</protein>